<keyword evidence="2" id="KW-1185">Reference proteome</keyword>
<comment type="caution">
    <text evidence="1">The sequence shown here is derived from an EMBL/GenBank/DDBJ whole genome shotgun (WGS) entry which is preliminary data.</text>
</comment>
<dbReference type="AlphaFoldDB" id="A0A540L0J1"/>
<proteinExistence type="predicted"/>
<dbReference type="EMBL" id="VIEB01000827">
    <property type="protein sequence ID" value="TQD80007.1"/>
    <property type="molecule type" value="Genomic_DNA"/>
</dbReference>
<dbReference type="Proteomes" id="UP000315295">
    <property type="component" value="Unassembled WGS sequence"/>
</dbReference>
<reference evidence="1 2" key="1">
    <citation type="journal article" date="2019" name="G3 (Bethesda)">
        <title>Sequencing of a Wild Apple (Malus baccata) Genome Unravels the Differences Between Cultivated and Wild Apple Species Regarding Disease Resistance and Cold Tolerance.</title>
        <authorList>
            <person name="Chen X."/>
        </authorList>
    </citation>
    <scope>NUCLEOTIDE SEQUENCE [LARGE SCALE GENOMIC DNA]</scope>
    <source>
        <strain evidence="2">cv. Shandingzi</strain>
        <tissue evidence="1">Leaves</tissue>
    </source>
</reference>
<evidence type="ECO:0000313" key="1">
    <source>
        <dbReference type="EMBL" id="TQD80007.1"/>
    </source>
</evidence>
<evidence type="ECO:0000313" key="2">
    <source>
        <dbReference type="Proteomes" id="UP000315295"/>
    </source>
</evidence>
<protein>
    <submittedName>
        <fullName evidence="1">Uncharacterized protein</fullName>
    </submittedName>
</protein>
<name>A0A540L0J1_MALBA</name>
<sequence length="124" mass="14227">MTIFVKRKTEVVEGGTKKQRSSGSNLFDHSYNQLGGSEICTTCKIHVDSDQVCYLFPGNLSYTLIVISRWLKLVLLFLGFFHTHWPPVQLRDNLWRGYYGILPVTYHTVNIDVNSSRWCNVGSI</sequence>
<accession>A0A540L0J1</accession>
<organism evidence="1 2">
    <name type="scientific">Malus baccata</name>
    <name type="common">Siberian crab apple</name>
    <name type="synonym">Pyrus baccata</name>
    <dbReference type="NCBI Taxonomy" id="106549"/>
    <lineage>
        <taxon>Eukaryota</taxon>
        <taxon>Viridiplantae</taxon>
        <taxon>Streptophyta</taxon>
        <taxon>Embryophyta</taxon>
        <taxon>Tracheophyta</taxon>
        <taxon>Spermatophyta</taxon>
        <taxon>Magnoliopsida</taxon>
        <taxon>eudicotyledons</taxon>
        <taxon>Gunneridae</taxon>
        <taxon>Pentapetalae</taxon>
        <taxon>rosids</taxon>
        <taxon>fabids</taxon>
        <taxon>Rosales</taxon>
        <taxon>Rosaceae</taxon>
        <taxon>Amygdaloideae</taxon>
        <taxon>Maleae</taxon>
        <taxon>Malus</taxon>
    </lineage>
</organism>
<gene>
    <name evidence="1" type="ORF">C1H46_034441</name>
</gene>